<dbReference type="STRING" id="1618756.UV12_C0015G0009"/>
<comment type="caution">
    <text evidence="1">The sequence shown here is derived from an EMBL/GenBank/DDBJ whole genome shotgun (WGS) entry which is preliminary data.</text>
</comment>
<sequence>MSGKNNYEICFFGLPNGFEWVFLNYERKLFCGHSLFFDTVFCWTVCSIDTRYLPLLLVRIWQQREHNIYRL</sequence>
<accession>A0A0G0ZDW2</accession>
<evidence type="ECO:0000313" key="2">
    <source>
        <dbReference type="Proteomes" id="UP000034704"/>
    </source>
</evidence>
<dbReference type="AlphaFoldDB" id="A0A0G0ZDW2"/>
<dbReference type="EMBL" id="LCDG01000015">
    <property type="protein sequence ID" value="KKS46915.1"/>
    <property type="molecule type" value="Genomic_DNA"/>
</dbReference>
<reference evidence="1 2" key="1">
    <citation type="journal article" date="2015" name="Nature">
        <title>rRNA introns, odd ribosomes, and small enigmatic genomes across a large radiation of phyla.</title>
        <authorList>
            <person name="Brown C.T."/>
            <person name="Hug L.A."/>
            <person name="Thomas B.C."/>
            <person name="Sharon I."/>
            <person name="Castelle C.J."/>
            <person name="Singh A."/>
            <person name="Wilkins M.J."/>
            <person name="Williams K.H."/>
            <person name="Banfield J.F."/>
        </authorList>
    </citation>
    <scope>NUCLEOTIDE SEQUENCE [LARGE SCALE GENOMIC DNA]</scope>
</reference>
<evidence type="ECO:0000313" key="1">
    <source>
        <dbReference type="EMBL" id="KKS46915.1"/>
    </source>
</evidence>
<organism evidence="1 2">
    <name type="scientific">Candidatus Nomurabacteria bacterium GW2011_GWC2_42_20</name>
    <dbReference type="NCBI Taxonomy" id="1618756"/>
    <lineage>
        <taxon>Bacteria</taxon>
        <taxon>Candidatus Nomuraibacteriota</taxon>
    </lineage>
</organism>
<name>A0A0G0ZDW2_9BACT</name>
<proteinExistence type="predicted"/>
<gene>
    <name evidence="1" type="ORF">UV12_C0015G0009</name>
</gene>
<protein>
    <submittedName>
        <fullName evidence="1">Uncharacterized protein</fullName>
    </submittedName>
</protein>
<dbReference type="Proteomes" id="UP000034704">
    <property type="component" value="Unassembled WGS sequence"/>
</dbReference>